<evidence type="ECO:0000313" key="1">
    <source>
        <dbReference type="EMBL" id="CAI9917226.1"/>
    </source>
</evidence>
<name>A0AA86NDC7_9EUKA</name>
<evidence type="ECO:0000313" key="3">
    <source>
        <dbReference type="Proteomes" id="UP001642409"/>
    </source>
</evidence>
<reference evidence="2 3" key="2">
    <citation type="submission" date="2024-07" db="EMBL/GenBank/DDBJ databases">
        <authorList>
            <person name="Akdeniz Z."/>
        </authorList>
    </citation>
    <scope>NUCLEOTIDE SEQUENCE [LARGE SCALE GENOMIC DNA]</scope>
</reference>
<protein>
    <submittedName>
        <fullName evidence="1">Uncharacterized protein</fullName>
    </submittedName>
</protein>
<dbReference type="EMBL" id="CAXDID020000214">
    <property type="protein sequence ID" value="CAL6057419.1"/>
    <property type="molecule type" value="Genomic_DNA"/>
</dbReference>
<dbReference type="Proteomes" id="UP001642409">
    <property type="component" value="Unassembled WGS sequence"/>
</dbReference>
<comment type="caution">
    <text evidence="1">The sequence shown here is derived from an EMBL/GenBank/DDBJ whole genome shotgun (WGS) entry which is preliminary data.</text>
</comment>
<proteinExistence type="predicted"/>
<dbReference type="EMBL" id="CATOUU010000126">
    <property type="protein sequence ID" value="CAI9917226.1"/>
    <property type="molecule type" value="Genomic_DNA"/>
</dbReference>
<keyword evidence="3" id="KW-1185">Reference proteome</keyword>
<sequence>MPEKASRGGRSMKAYSYAVADVQQMNEEMIVKLYQQLTFEEPSSPKFAQNMVIVRKLADYGMREQENVHEVVSVMESSQDLVIKHAIAQNKMTLVQKQLCLLLMKNPNYQDVCDYLVLLKCYTDVVESFKLLDKNALVYIVNEILNITVKSEQVTKLLTINTYVLYNIFRYADMLDIGQDDVVLTNVSKYGIFERVMKLCIDNEHKLNEETIITLVEALAAVSDTECFMDYVEQMLSGHTARMFIKFYDNFVIPLLEDPEERGKMLCFDDVLSWIRRTRPEVEAE</sequence>
<accession>A0AA86NDC7</accession>
<dbReference type="AlphaFoldDB" id="A0AA86NDC7"/>
<reference evidence="1" key="1">
    <citation type="submission" date="2023-06" db="EMBL/GenBank/DDBJ databases">
        <authorList>
            <person name="Kurt Z."/>
        </authorList>
    </citation>
    <scope>NUCLEOTIDE SEQUENCE</scope>
</reference>
<evidence type="ECO:0000313" key="2">
    <source>
        <dbReference type="EMBL" id="CAL6057419.1"/>
    </source>
</evidence>
<gene>
    <name evidence="2" type="ORF">HINF_LOCUS47498</name>
    <name evidence="1" type="ORF">HINF_LOCUS4871</name>
</gene>
<organism evidence="1">
    <name type="scientific">Hexamita inflata</name>
    <dbReference type="NCBI Taxonomy" id="28002"/>
    <lineage>
        <taxon>Eukaryota</taxon>
        <taxon>Metamonada</taxon>
        <taxon>Diplomonadida</taxon>
        <taxon>Hexamitidae</taxon>
        <taxon>Hexamitinae</taxon>
        <taxon>Hexamita</taxon>
    </lineage>
</organism>